<organism evidence="4 5">
    <name type="scientific">Chengkuizengella marina</name>
    <dbReference type="NCBI Taxonomy" id="2507566"/>
    <lineage>
        <taxon>Bacteria</taxon>
        <taxon>Bacillati</taxon>
        <taxon>Bacillota</taxon>
        <taxon>Bacilli</taxon>
        <taxon>Bacillales</taxon>
        <taxon>Paenibacillaceae</taxon>
        <taxon>Chengkuizengella</taxon>
    </lineage>
</organism>
<proteinExistence type="predicted"/>
<dbReference type="EMBL" id="SIJB01000028">
    <property type="protein sequence ID" value="NBI29812.1"/>
    <property type="molecule type" value="Genomic_DNA"/>
</dbReference>
<dbReference type="Gene3D" id="1.10.1200.10">
    <property type="entry name" value="ACP-like"/>
    <property type="match status" value="1"/>
</dbReference>
<dbReference type="Proteomes" id="UP000448943">
    <property type="component" value="Unassembled WGS sequence"/>
</dbReference>
<sequence>MFKDVVIEYISDLIEREVTEQDFDTPFPDLGIDSLMALEVAVHIERELSIVITEQELAELTCINDLLGKLKV</sequence>
<comment type="caution">
    <text evidence="4">The sequence shown here is derived from an EMBL/GenBank/DDBJ whole genome shotgun (WGS) entry which is preliminary data.</text>
</comment>
<dbReference type="SMART" id="SM00823">
    <property type="entry name" value="PKS_PP"/>
    <property type="match status" value="1"/>
</dbReference>
<keyword evidence="5" id="KW-1185">Reference proteome</keyword>
<keyword evidence="1" id="KW-0596">Phosphopantetheine</keyword>
<evidence type="ECO:0000256" key="2">
    <source>
        <dbReference type="ARBA" id="ARBA00022553"/>
    </source>
</evidence>
<dbReference type="InterPro" id="IPR009081">
    <property type="entry name" value="PP-bd_ACP"/>
</dbReference>
<dbReference type="Pfam" id="PF00550">
    <property type="entry name" value="PP-binding"/>
    <property type="match status" value="1"/>
</dbReference>
<dbReference type="InterPro" id="IPR006162">
    <property type="entry name" value="Ppantetheine_attach_site"/>
</dbReference>
<dbReference type="InterPro" id="IPR020806">
    <property type="entry name" value="PKS_PP-bd"/>
</dbReference>
<dbReference type="OrthoDB" id="2646812at2"/>
<dbReference type="InterPro" id="IPR036736">
    <property type="entry name" value="ACP-like_sf"/>
</dbReference>
<gene>
    <name evidence="4" type="ORF">ERL59_12675</name>
</gene>
<accession>A0A6N9Q4R8</accession>
<dbReference type="AlphaFoldDB" id="A0A6N9Q4R8"/>
<evidence type="ECO:0000313" key="5">
    <source>
        <dbReference type="Proteomes" id="UP000448943"/>
    </source>
</evidence>
<dbReference type="RefSeq" id="WP_160646622.1">
    <property type="nucleotide sequence ID" value="NZ_SIJB01000028.1"/>
</dbReference>
<evidence type="ECO:0000313" key="4">
    <source>
        <dbReference type="EMBL" id="NBI29812.1"/>
    </source>
</evidence>
<protein>
    <submittedName>
        <fullName evidence="4">Acyl carrier protein</fullName>
    </submittedName>
</protein>
<feature type="domain" description="Carrier" evidence="3">
    <location>
        <begin position="1"/>
        <end position="72"/>
    </location>
</feature>
<keyword evidence="2" id="KW-0597">Phosphoprotein</keyword>
<evidence type="ECO:0000259" key="3">
    <source>
        <dbReference type="PROSITE" id="PS50075"/>
    </source>
</evidence>
<evidence type="ECO:0000256" key="1">
    <source>
        <dbReference type="ARBA" id="ARBA00022450"/>
    </source>
</evidence>
<dbReference type="PROSITE" id="PS50075">
    <property type="entry name" value="CARRIER"/>
    <property type="match status" value="1"/>
</dbReference>
<dbReference type="PROSITE" id="PS00012">
    <property type="entry name" value="PHOSPHOPANTETHEINE"/>
    <property type="match status" value="1"/>
</dbReference>
<reference evidence="4 5" key="1">
    <citation type="submission" date="2019-01" db="EMBL/GenBank/DDBJ databases">
        <title>Chengkuizengella sp. nov., isolated from deep-sea sediment of East Pacific Ocean.</title>
        <authorList>
            <person name="Yang J."/>
            <person name="Lai Q."/>
            <person name="Shao Z."/>
        </authorList>
    </citation>
    <scope>NUCLEOTIDE SEQUENCE [LARGE SCALE GENOMIC DNA]</scope>
    <source>
        <strain evidence="4 5">YPA3-1-1</strain>
    </source>
</reference>
<dbReference type="SUPFAM" id="SSF47336">
    <property type="entry name" value="ACP-like"/>
    <property type="match status" value="1"/>
</dbReference>
<name>A0A6N9Q4R8_9BACL</name>
<dbReference type="GO" id="GO:0031177">
    <property type="term" value="F:phosphopantetheine binding"/>
    <property type="evidence" value="ECO:0007669"/>
    <property type="project" value="InterPro"/>
</dbReference>